<dbReference type="STRING" id="1618446.UV61_C0008G0079"/>
<accession>A0A0G1EUB4</accession>
<protein>
    <submittedName>
        <fullName evidence="2">Uncharacterized protein</fullName>
    </submittedName>
</protein>
<feature type="transmembrane region" description="Helical" evidence="1">
    <location>
        <begin position="97"/>
        <end position="119"/>
    </location>
</feature>
<gene>
    <name evidence="2" type="ORF">UV61_C0008G0079</name>
</gene>
<feature type="transmembrane region" description="Helical" evidence="1">
    <location>
        <begin position="37"/>
        <end position="55"/>
    </location>
</feature>
<reference evidence="2 3" key="1">
    <citation type="journal article" date="2015" name="Nature">
        <title>rRNA introns, odd ribosomes, and small enigmatic genomes across a large radiation of phyla.</title>
        <authorList>
            <person name="Brown C.T."/>
            <person name="Hug L.A."/>
            <person name="Thomas B.C."/>
            <person name="Sharon I."/>
            <person name="Castelle C.J."/>
            <person name="Singh A."/>
            <person name="Wilkins M.J."/>
            <person name="Williams K.H."/>
            <person name="Banfield J.F."/>
        </authorList>
    </citation>
    <scope>NUCLEOTIDE SEQUENCE [LARGE SCALE GENOMIC DNA]</scope>
</reference>
<feature type="transmembrane region" description="Helical" evidence="1">
    <location>
        <begin position="7"/>
        <end position="25"/>
    </location>
</feature>
<organism evidence="2 3">
    <name type="scientific">Candidatus Gottesmanbacteria bacterium GW2011_GWB1_43_11</name>
    <dbReference type="NCBI Taxonomy" id="1618446"/>
    <lineage>
        <taxon>Bacteria</taxon>
        <taxon>Candidatus Gottesmaniibacteriota</taxon>
    </lineage>
</organism>
<evidence type="ECO:0000256" key="1">
    <source>
        <dbReference type="SAM" id="Phobius"/>
    </source>
</evidence>
<keyword evidence="1" id="KW-0812">Transmembrane</keyword>
<sequence length="125" mass="14163">MNHKQAILYGVGIWVFVFVVAMFAFPLRSNERPLFESIMPVALVLATTVMTVKYFKIVKQRFVYIGLCLGLIWLAVNLGIDALMFSWGPMQMSLIDYLKDIGVTYLLIPVIPVGCGYILKQRAEN</sequence>
<keyword evidence="1" id="KW-1133">Transmembrane helix</keyword>
<dbReference type="EMBL" id="LCFD01000008">
    <property type="protein sequence ID" value="KKS86626.1"/>
    <property type="molecule type" value="Genomic_DNA"/>
</dbReference>
<dbReference type="Proteomes" id="UP000034050">
    <property type="component" value="Unassembled WGS sequence"/>
</dbReference>
<dbReference type="AlphaFoldDB" id="A0A0G1EUB4"/>
<proteinExistence type="predicted"/>
<evidence type="ECO:0000313" key="2">
    <source>
        <dbReference type="EMBL" id="KKS86626.1"/>
    </source>
</evidence>
<feature type="transmembrane region" description="Helical" evidence="1">
    <location>
        <begin position="62"/>
        <end position="85"/>
    </location>
</feature>
<comment type="caution">
    <text evidence="2">The sequence shown here is derived from an EMBL/GenBank/DDBJ whole genome shotgun (WGS) entry which is preliminary data.</text>
</comment>
<name>A0A0G1EUB4_9BACT</name>
<keyword evidence="1" id="KW-0472">Membrane</keyword>
<evidence type="ECO:0000313" key="3">
    <source>
        <dbReference type="Proteomes" id="UP000034050"/>
    </source>
</evidence>